<organism evidence="1 2">
    <name type="scientific">Caerostris extrusa</name>
    <name type="common">Bark spider</name>
    <name type="synonym">Caerostris bankana</name>
    <dbReference type="NCBI Taxonomy" id="172846"/>
    <lineage>
        <taxon>Eukaryota</taxon>
        <taxon>Metazoa</taxon>
        <taxon>Ecdysozoa</taxon>
        <taxon>Arthropoda</taxon>
        <taxon>Chelicerata</taxon>
        <taxon>Arachnida</taxon>
        <taxon>Araneae</taxon>
        <taxon>Araneomorphae</taxon>
        <taxon>Entelegynae</taxon>
        <taxon>Araneoidea</taxon>
        <taxon>Araneidae</taxon>
        <taxon>Caerostris</taxon>
    </lineage>
</organism>
<protein>
    <submittedName>
        <fullName evidence="1">Uncharacterized protein</fullName>
    </submittedName>
</protein>
<dbReference type="Proteomes" id="UP001054945">
    <property type="component" value="Unassembled WGS sequence"/>
</dbReference>
<keyword evidence="2" id="KW-1185">Reference proteome</keyword>
<evidence type="ECO:0000313" key="2">
    <source>
        <dbReference type="Proteomes" id="UP001054945"/>
    </source>
</evidence>
<dbReference type="AlphaFoldDB" id="A0AAV4WC98"/>
<reference evidence="1 2" key="1">
    <citation type="submission" date="2021-06" db="EMBL/GenBank/DDBJ databases">
        <title>Caerostris extrusa draft genome.</title>
        <authorList>
            <person name="Kono N."/>
            <person name="Arakawa K."/>
        </authorList>
    </citation>
    <scope>NUCLEOTIDE SEQUENCE [LARGE SCALE GENOMIC DNA]</scope>
</reference>
<proteinExistence type="predicted"/>
<accession>A0AAV4WC98</accession>
<comment type="caution">
    <text evidence="1">The sequence shown here is derived from an EMBL/GenBank/DDBJ whole genome shotgun (WGS) entry which is preliminary data.</text>
</comment>
<evidence type="ECO:0000313" key="1">
    <source>
        <dbReference type="EMBL" id="GIY79444.1"/>
    </source>
</evidence>
<gene>
    <name evidence="1" type="ORF">CEXT_476171</name>
</gene>
<dbReference type="EMBL" id="BPLR01015889">
    <property type="protein sequence ID" value="GIY79444.1"/>
    <property type="molecule type" value="Genomic_DNA"/>
</dbReference>
<sequence length="101" mass="11654">MNFLHNDFLQESRAEVRHPANNDDADIQSSPTLLLLTSAGTLSTKVWNSNRQGDQILWPPDDARIPYKFELLGPFIHIIENFSFYDNFLRKFNDPTEGVKC</sequence>
<name>A0AAV4WC98_CAEEX</name>